<dbReference type="PANTHER" id="PTHR43214:SF43">
    <property type="entry name" value="TWO-COMPONENT RESPONSE REGULATOR"/>
    <property type="match status" value="1"/>
</dbReference>
<gene>
    <name evidence="4" type="ORF">SE17_11705</name>
</gene>
<dbReference type="InterPro" id="IPR011006">
    <property type="entry name" value="CheY-like_superfamily"/>
</dbReference>
<name>A0A0P9FIZ8_9CHLR</name>
<sequence>MAKIPIAIFDRSQSFLHLLVYVLQQRDAAEVDVIAAANDMATLIKQATVAPAVVLVGLSVPNLVDPTMIRQLREHWPHVAVIVLSWLDGEEYITEALAAGANIVISKTQLDTALLPAIRQVAANSYAPKQAEEYDRRQSA</sequence>
<keyword evidence="1" id="KW-0238">DNA-binding</keyword>
<dbReference type="SUPFAM" id="SSF52172">
    <property type="entry name" value="CheY-like"/>
    <property type="match status" value="1"/>
</dbReference>
<dbReference type="Gene3D" id="3.40.50.2300">
    <property type="match status" value="1"/>
</dbReference>
<feature type="domain" description="Response regulatory" evidence="3">
    <location>
        <begin position="5"/>
        <end position="122"/>
    </location>
</feature>
<dbReference type="EMBL" id="LJCR01000347">
    <property type="protein sequence ID" value="KPV53082.1"/>
    <property type="molecule type" value="Genomic_DNA"/>
</dbReference>
<evidence type="ECO:0000313" key="4">
    <source>
        <dbReference type="EMBL" id="KPV53082.1"/>
    </source>
</evidence>
<evidence type="ECO:0000313" key="5">
    <source>
        <dbReference type="Proteomes" id="UP000050509"/>
    </source>
</evidence>
<dbReference type="PROSITE" id="PS50110">
    <property type="entry name" value="RESPONSE_REGULATORY"/>
    <property type="match status" value="1"/>
</dbReference>
<dbReference type="Pfam" id="PF00072">
    <property type="entry name" value="Response_reg"/>
    <property type="match status" value="1"/>
</dbReference>
<evidence type="ECO:0000256" key="2">
    <source>
        <dbReference type="PROSITE-ProRule" id="PRU00169"/>
    </source>
</evidence>
<dbReference type="GO" id="GO:0000160">
    <property type="term" value="P:phosphorelay signal transduction system"/>
    <property type="evidence" value="ECO:0007669"/>
    <property type="project" value="InterPro"/>
</dbReference>
<proteinExistence type="predicted"/>
<evidence type="ECO:0000259" key="3">
    <source>
        <dbReference type="PROSITE" id="PS50110"/>
    </source>
</evidence>
<organism evidence="4 5">
    <name type="scientific">Kouleothrix aurantiaca</name>
    <dbReference type="NCBI Taxonomy" id="186479"/>
    <lineage>
        <taxon>Bacteria</taxon>
        <taxon>Bacillati</taxon>
        <taxon>Chloroflexota</taxon>
        <taxon>Chloroflexia</taxon>
        <taxon>Chloroflexales</taxon>
        <taxon>Roseiflexineae</taxon>
        <taxon>Roseiflexaceae</taxon>
        <taxon>Kouleothrix</taxon>
    </lineage>
</organism>
<reference evidence="4 5" key="1">
    <citation type="submission" date="2015-09" db="EMBL/GenBank/DDBJ databases">
        <title>Draft genome sequence of Kouleothrix aurantiaca JCM 19913.</title>
        <authorList>
            <person name="Hemp J."/>
        </authorList>
    </citation>
    <scope>NUCLEOTIDE SEQUENCE [LARGE SCALE GENOMIC DNA]</scope>
    <source>
        <strain evidence="4 5">COM-B</strain>
    </source>
</reference>
<accession>A0A0P9FIZ8</accession>
<dbReference type="Proteomes" id="UP000050509">
    <property type="component" value="Unassembled WGS sequence"/>
</dbReference>
<comment type="caution">
    <text evidence="2">Lacks conserved residue(s) required for the propagation of feature annotation.</text>
</comment>
<evidence type="ECO:0000256" key="1">
    <source>
        <dbReference type="ARBA" id="ARBA00023125"/>
    </source>
</evidence>
<dbReference type="SMART" id="SM00448">
    <property type="entry name" value="REC"/>
    <property type="match status" value="1"/>
</dbReference>
<dbReference type="GO" id="GO:0003677">
    <property type="term" value="F:DNA binding"/>
    <property type="evidence" value="ECO:0007669"/>
    <property type="project" value="UniProtKB-KW"/>
</dbReference>
<dbReference type="InterPro" id="IPR001789">
    <property type="entry name" value="Sig_transdc_resp-reg_receiver"/>
</dbReference>
<keyword evidence="5" id="KW-1185">Reference proteome</keyword>
<dbReference type="PANTHER" id="PTHR43214">
    <property type="entry name" value="TWO-COMPONENT RESPONSE REGULATOR"/>
    <property type="match status" value="1"/>
</dbReference>
<protein>
    <recommendedName>
        <fullName evidence="3">Response regulatory domain-containing protein</fullName>
    </recommendedName>
</protein>
<dbReference type="InterPro" id="IPR039420">
    <property type="entry name" value="WalR-like"/>
</dbReference>
<dbReference type="AlphaFoldDB" id="A0A0P9FIZ8"/>
<comment type="caution">
    <text evidence="4">The sequence shown here is derived from an EMBL/GenBank/DDBJ whole genome shotgun (WGS) entry which is preliminary data.</text>
</comment>